<evidence type="ECO:0000313" key="2">
    <source>
        <dbReference type="EMBL" id="RSL63586.1"/>
    </source>
</evidence>
<protein>
    <submittedName>
        <fullName evidence="2">Uncharacterized protein</fullName>
    </submittedName>
</protein>
<dbReference type="AlphaFoldDB" id="A0A428QE65"/>
<evidence type="ECO:0000313" key="3">
    <source>
        <dbReference type="Proteomes" id="UP000288168"/>
    </source>
</evidence>
<reference evidence="2 3" key="1">
    <citation type="submission" date="2017-06" db="EMBL/GenBank/DDBJ databases">
        <title>Comparative genomic analysis of Ambrosia Fusariam Clade fungi.</title>
        <authorList>
            <person name="Stajich J.E."/>
            <person name="Carrillo J."/>
            <person name="Kijimoto T."/>
            <person name="Eskalen A."/>
            <person name="O'Donnell K."/>
            <person name="Kasson M."/>
        </authorList>
    </citation>
    <scope>NUCLEOTIDE SEQUENCE [LARGE SCALE GENOMIC DNA]</scope>
    <source>
        <strain evidence="2 3">NRRL62584</strain>
    </source>
</reference>
<dbReference type="OrthoDB" id="5068670at2759"/>
<name>A0A428QE65_9HYPO</name>
<proteinExistence type="predicted"/>
<accession>A0A428QE65</accession>
<dbReference type="Proteomes" id="UP000288168">
    <property type="component" value="Unassembled WGS sequence"/>
</dbReference>
<evidence type="ECO:0000256" key="1">
    <source>
        <dbReference type="SAM" id="MobiDB-lite"/>
    </source>
</evidence>
<dbReference type="EMBL" id="NKCI01000038">
    <property type="protein sequence ID" value="RSL63586.1"/>
    <property type="molecule type" value="Genomic_DNA"/>
</dbReference>
<sequence>MSDKKQSITLREVNAKYPSLNVQRPSWNQGKQNITLRPTQDVPLILVNDVPLKDLQANTTAGKVWIPEEDEDIDVPPPVVHGTIKLRTGPSIFGWKPTGDYSTGTTQGKPKVQGTVTFRQDKEAPEFVEKTNECGDSDRYPYIDWDSVAQGKSRIPLDRTSRTITYRGQVPPGFTEAHRGQANLLDCPLDLIPSEYSHQGAQGSNQVDAGQTPVPLTPCRSLTPTDVYSSASSYISRNGNLPPIRTARLNPVANNFTPRASPMVSTDKETPRAPASFSRLGQPGPLSPELARDKMYLDNQAKIQWSRMFRPVGVGQQVRENEDVAGQDSHENRQVIEDEREHADAVNDWFWAQAKQAPAPKPEEPKE</sequence>
<feature type="region of interest" description="Disordered" evidence="1">
    <location>
        <begin position="253"/>
        <end position="288"/>
    </location>
</feature>
<organism evidence="2 3">
    <name type="scientific">Fusarium duplospermum</name>
    <dbReference type="NCBI Taxonomy" id="1325734"/>
    <lineage>
        <taxon>Eukaryota</taxon>
        <taxon>Fungi</taxon>
        <taxon>Dikarya</taxon>
        <taxon>Ascomycota</taxon>
        <taxon>Pezizomycotina</taxon>
        <taxon>Sordariomycetes</taxon>
        <taxon>Hypocreomycetidae</taxon>
        <taxon>Hypocreales</taxon>
        <taxon>Nectriaceae</taxon>
        <taxon>Fusarium</taxon>
        <taxon>Fusarium solani species complex</taxon>
    </lineage>
</organism>
<gene>
    <name evidence="2" type="ORF">CEP54_005124</name>
</gene>
<comment type="caution">
    <text evidence="2">The sequence shown here is derived from an EMBL/GenBank/DDBJ whole genome shotgun (WGS) entry which is preliminary data.</text>
</comment>
<keyword evidence="3" id="KW-1185">Reference proteome</keyword>